<dbReference type="OrthoDB" id="4268850at2"/>
<sequence>MMKQVVRTALLVPALAAVLLIGGSQATAAATVDQSVPAVDAVPEKCGAFLGDGIRVRQAPRLNAPVNGYGYRGDCVLYNESTRGDQANCDGRSTNVWPRRSQPYRP</sequence>
<comment type="caution">
    <text evidence="3">The sequence shown here is derived from an EMBL/GenBank/DDBJ whole genome shotgun (WGS) entry which is preliminary data.</text>
</comment>
<dbReference type="AlphaFoldDB" id="A0A543AVW5"/>
<gene>
    <name evidence="3" type="ORF">FB566_2252</name>
</gene>
<evidence type="ECO:0000256" key="1">
    <source>
        <dbReference type="SAM" id="MobiDB-lite"/>
    </source>
</evidence>
<feature type="chain" id="PRO_5022123518" evidence="2">
    <location>
        <begin position="29"/>
        <end position="106"/>
    </location>
</feature>
<evidence type="ECO:0000313" key="4">
    <source>
        <dbReference type="Proteomes" id="UP000317043"/>
    </source>
</evidence>
<name>A0A543AVW5_9ACTN</name>
<evidence type="ECO:0000313" key="3">
    <source>
        <dbReference type="EMBL" id="TQL76717.1"/>
    </source>
</evidence>
<feature type="region of interest" description="Disordered" evidence="1">
    <location>
        <begin position="87"/>
        <end position="106"/>
    </location>
</feature>
<reference evidence="3 4" key="1">
    <citation type="submission" date="2019-06" db="EMBL/GenBank/DDBJ databases">
        <title>Sequencing the genomes of 1000 actinobacteria strains.</title>
        <authorList>
            <person name="Klenk H.-P."/>
        </authorList>
    </citation>
    <scope>NUCLEOTIDE SEQUENCE [LARGE SCALE GENOMIC DNA]</scope>
    <source>
        <strain evidence="3 4">DSM 45928</strain>
    </source>
</reference>
<dbReference type="Proteomes" id="UP000317043">
    <property type="component" value="Unassembled WGS sequence"/>
</dbReference>
<dbReference type="InParanoid" id="A0A543AVW5"/>
<protein>
    <submittedName>
        <fullName evidence="3">Uncharacterized protein</fullName>
    </submittedName>
</protein>
<keyword evidence="4" id="KW-1185">Reference proteome</keyword>
<dbReference type="EMBL" id="VFOW01000001">
    <property type="protein sequence ID" value="TQL76717.1"/>
    <property type="molecule type" value="Genomic_DNA"/>
</dbReference>
<dbReference type="RefSeq" id="WP_142038529.1">
    <property type="nucleotide sequence ID" value="NZ_JBHTGS010000001.1"/>
</dbReference>
<organism evidence="3 4">
    <name type="scientific">Stackebrandtia endophytica</name>
    <dbReference type="NCBI Taxonomy" id="1496996"/>
    <lineage>
        <taxon>Bacteria</taxon>
        <taxon>Bacillati</taxon>
        <taxon>Actinomycetota</taxon>
        <taxon>Actinomycetes</taxon>
        <taxon>Glycomycetales</taxon>
        <taxon>Glycomycetaceae</taxon>
        <taxon>Stackebrandtia</taxon>
    </lineage>
</organism>
<feature type="compositionally biased region" description="Polar residues" evidence="1">
    <location>
        <begin position="87"/>
        <end position="96"/>
    </location>
</feature>
<feature type="signal peptide" evidence="2">
    <location>
        <begin position="1"/>
        <end position="28"/>
    </location>
</feature>
<keyword evidence="2" id="KW-0732">Signal</keyword>
<accession>A0A543AVW5</accession>
<proteinExistence type="predicted"/>
<evidence type="ECO:0000256" key="2">
    <source>
        <dbReference type="SAM" id="SignalP"/>
    </source>
</evidence>